<feature type="compositionally biased region" description="Polar residues" evidence="1">
    <location>
        <begin position="33"/>
        <end position="47"/>
    </location>
</feature>
<evidence type="ECO:0000313" key="2">
    <source>
        <dbReference type="EMBL" id="ERT07696.1"/>
    </source>
</evidence>
<comment type="caution">
    <text evidence="2">The sequence shown here is derived from an EMBL/GenBank/DDBJ whole genome shotgun (WGS) entry which is preliminary data.</text>
</comment>
<accession>U7QMQ9</accession>
<dbReference type="Proteomes" id="UP000017127">
    <property type="component" value="Unassembled WGS sequence"/>
</dbReference>
<name>U7QMQ9_9CYAN</name>
<feature type="region of interest" description="Disordered" evidence="1">
    <location>
        <begin position="33"/>
        <end position="56"/>
    </location>
</feature>
<proteinExistence type="predicted"/>
<evidence type="ECO:0000256" key="1">
    <source>
        <dbReference type="SAM" id="MobiDB-lite"/>
    </source>
</evidence>
<evidence type="ECO:0008006" key="4">
    <source>
        <dbReference type="Google" id="ProtNLM"/>
    </source>
</evidence>
<dbReference type="Pfam" id="PF06051">
    <property type="entry name" value="DUF928"/>
    <property type="match status" value="1"/>
</dbReference>
<sequence length="301" mass="33219">MPSLNRSCQSIQLIGLFILAGIEWANPQLALSHPSQTNVSEPSTQENVRGLEAEDENPNSLIVQTFEFQPPDRGAPGNRSDAGSRGGDCSQLKKPMTALIPTTNWGETIAAHPTFWLYLPSQAAAIEFILKDEAGQKELYKVDFPVTQGPGIVSFRLPDTAPPLQEGKAYRWMFNFTCASESNGNSTNVDVQNPSVSGIVARITPSAQLTQQLEKASLSDKIVLYAQNGLWYEMLTQLAELRRTQPDNRDVTAQWISLLEHEAVRLNNITQEPILTCCQVDQVNSLYFPVKQTGSKGEMGR</sequence>
<dbReference type="EMBL" id="AUZM01000019">
    <property type="protein sequence ID" value="ERT07696.1"/>
    <property type="molecule type" value="Genomic_DNA"/>
</dbReference>
<dbReference type="OrthoDB" id="536034at2"/>
<dbReference type="RefSeq" id="WP_023066174.1">
    <property type="nucleotide sequence ID" value="NZ_AUZM01000019.1"/>
</dbReference>
<protein>
    <recommendedName>
        <fullName evidence="4">DUF928 domain-containing protein</fullName>
    </recommendedName>
</protein>
<feature type="region of interest" description="Disordered" evidence="1">
    <location>
        <begin position="68"/>
        <end position="92"/>
    </location>
</feature>
<organism evidence="2 3">
    <name type="scientific">Lyngbya aestuarii BL J</name>
    <dbReference type="NCBI Taxonomy" id="1348334"/>
    <lineage>
        <taxon>Bacteria</taxon>
        <taxon>Bacillati</taxon>
        <taxon>Cyanobacteriota</taxon>
        <taxon>Cyanophyceae</taxon>
        <taxon>Oscillatoriophycideae</taxon>
        <taxon>Oscillatoriales</taxon>
        <taxon>Microcoleaceae</taxon>
        <taxon>Lyngbya</taxon>
    </lineage>
</organism>
<gene>
    <name evidence="2" type="ORF">M595_2401</name>
</gene>
<keyword evidence="3" id="KW-1185">Reference proteome</keyword>
<dbReference type="InterPro" id="IPR010328">
    <property type="entry name" value="DUF928"/>
</dbReference>
<reference evidence="2 3" key="1">
    <citation type="journal article" date="2013" name="Front. Microbiol.">
        <title>Comparative genomic analyses of the cyanobacterium, Lyngbya aestuarii BL J, a powerful hydrogen producer.</title>
        <authorList>
            <person name="Kothari A."/>
            <person name="Vaughn M."/>
            <person name="Garcia-Pichel F."/>
        </authorList>
    </citation>
    <scope>NUCLEOTIDE SEQUENCE [LARGE SCALE GENOMIC DNA]</scope>
    <source>
        <strain evidence="2 3">BL J</strain>
    </source>
</reference>
<evidence type="ECO:0000313" key="3">
    <source>
        <dbReference type="Proteomes" id="UP000017127"/>
    </source>
</evidence>
<dbReference type="AlphaFoldDB" id="U7QMQ9"/>